<dbReference type="InterPro" id="IPR029058">
    <property type="entry name" value="AB_hydrolase_fold"/>
</dbReference>
<evidence type="ECO:0000256" key="3">
    <source>
        <dbReference type="ARBA" id="ARBA00023157"/>
    </source>
</evidence>
<keyword evidence="6" id="KW-1185">Reference proteome</keyword>
<dbReference type="PRINTS" id="PR00823">
    <property type="entry name" value="PANCLIPASE"/>
</dbReference>
<feature type="signal peptide" evidence="4">
    <location>
        <begin position="1"/>
        <end position="21"/>
    </location>
</feature>
<dbReference type="Gene3D" id="3.40.50.1820">
    <property type="entry name" value="alpha/beta hydrolase"/>
    <property type="match status" value="1"/>
</dbReference>
<dbReference type="EMBL" id="LBMM01006888">
    <property type="protein sequence ID" value="KMQ90231.1"/>
    <property type="molecule type" value="Genomic_DNA"/>
</dbReference>
<dbReference type="Proteomes" id="UP000036403">
    <property type="component" value="Unassembled WGS sequence"/>
</dbReference>
<organism evidence="5 6">
    <name type="scientific">Lasius niger</name>
    <name type="common">Black garden ant</name>
    <dbReference type="NCBI Taxonomy" id="67767"/>
    <lineage>
        <taxon>Eukaryota</taxon>
        <taxon>Metazoa</taxon>
        <taxon>Ecdysozoa</taxon>
        <taxon>Arthropoda</taxon>
        <taxon>Hexapoda</taxon>
        <taxon>Insecta</taxon>
        <taxon>Pterygota</taxon>
        <taxon>Neoptera</taxon>
        <taxon>Endopterygota</taxon>
        <taxon>Hymenoptera</taxon>
        <taxon>Apocrita</taxon>
        <taxon>Aculeata</taxon>
        <taxon>Formicoidea</taxon>
        <taxon>Formicidae</taxon>
        <taxon>Formicinae</taxon>
        <taxon>Lasius</taxon>
        <taxon>Lasius</taxon>
    </lineage>
</organism>
<name>A0A0J7KJ47_LASNI</name>
<dbReference type="InterPro" id="IPR002331">
    <property type="entry name" value="Lipase_panc"/>
</dbReference>
<keyword evidence="3" id="KW-1015">Disulfide bond</keyword>
<proteinExistence type="predicted"/>
<comment type="subcellular location">
    <subcellularLocation>
        <location evidence="1">Secreted</location>
    </subcellularLocation>
</comment>
<dbReference type="PaxDb" id="67767-A0A0J7KJ47"/>
<gene>
    <name evidence="5" type="ORF">RF55_10032</name>
</gene>
<feature type="non-terminal residue" evidence="5">
    <location>
        <position position="83"/>
    </location>
</feature>
<dbReference type="GO" id="GO:0004806">
    <property type="term" value="F:triacylglycerol lipase activity"/>
    <property type="evidence" value="ECO:0007669"/>
    <property type="project" value="InterPro"/>
</dbReference>
<dbReference type="STRING" id="67767.A0A0J7KJ47"/>
<evidence type="ECO:0000256" key="2">
    <source>
        <dbReference type="ARBA" id="ARBA00022525"/>
    </source>
</evidence>
<evidence type="ECO:0000313" key="5">
    <source>
        <dbReference type="EMBL" id="KMQ90231.1"/>
    </source>
</evidence>
<evidence type="ECO:0000256" key="4">
    <source>
        <dbReference type="SAM" id="SignalP"/>
    </source>
</evidence>
<evidence type="ECO:0000313" key="6">
    <source>
        <dbReference type="Proteomes" id="UP000036403"/>
    </source>
</evidence>
<dbReference type="GO" id="GO:0005576">
    <property type="term" value="C:extracellular region"/>
    <property type="evidence" value="ECO:0007669"/>
    <property type="project" value="UniProtKB-SubCell"/>
</dbReference>
<keyword evidence="4" id="KW-0732">Signal</keyword>
<dbReference type="GO" id="GO:0006629">
    <property type="term" value="P:lipid metabolic process"/>
    <property type="evidence" value="ECO:0007669"/>
    <property type="project" value="InterPro"/>
</dbReference>
<feature type="chain" id="PRO_5005290346" evidence="4">
    <location>
        <begin position="22"/>
        <end position="83"/>
    </location>
</feature>
<reference evidence="5 6" key="1">
    <citation type="submission" date="2015-04" db="EMBL/GenBank/DDBJ databases">
        <title>Lasius niger genome sequencing.</title>
        <authorList>
            <person name="Konorov E.A."/>
            <person name="Nikitin M.A."/>
            <person name="Kirill M.V."/>
            <person name="Chang P."/>
        </authorList>
    </citation>
    <scope>NUCLEOTIDE SEQUENCE [LARGE SCALE GENOMIC DNA]</scope>
    <source>
        <tissue evidence="5">Whole</tissue>
    </source>
</reference>
<keyword evidence="2" id="KW-0964">Secreted</keyword>
<protein>
    <submittedName>
        <fullName evidence="5">Pancreatic triacylglycerol lipase</fullName>
    </submittedName>
</protein>
<dbReference type="OrthoDB" id="199913at2759"/>
<sequence>MSNGVFVFLFLILLSRPPTYHYMLATRDGNSVENETRCYDELGCLNITRSWYHLIHRPLNVFPLPRDVINTRFILYTNQNPLD</sequence>
<evidence type="ECO:0000256" key="1">
    <source>
        <dbReference type="ARBA" id="ARBA00004613"/>
    </source>
</evidence>
<accession>A0A0J7KJ47</accession>
<comment type="caution">
    <text evidence="5">The sequence shown here is derived from an EMBL/GenBank/DDBJ whole genome shotgun (WGS) entry which is preliminary data.</text>
</comment>
<dbReference type="AlphaFoldDB" id="A0A0J7KJ47"/>